<sequence length="272" mass="29563">MIRSVRVRTAAIVLATGVALFGAASCSERPSAQGNAATASPSERGQFIASYKRAATGATTAEEAFLRARRVLEDFVDNMNGYLRIPRDVQVIAKDCGESNAFYDTDQHAIELCYELSGEERAVFSSAGDSGEQLDTEVYQSVVATLYHELGHALIAELDLKITGREEDVADQLAVYVLTGDEDSKEFLLTTADSYALRAGRGSLHDSDFADAHSLDGQRAVNFLCYVYGSDEQEFHYLVDHGDLDSGRAEGCADEYDKLVAAWGALLTPHVR</sequence>
<evidence type="ECO:0000256" key="1">
    <source>
        <dbReference type="SAM" id="SignalP"/>
    </source>
</evidence>
<evidence type="ECO:0000313" key="2">
    <source>
        <dbReference type="EMBL" id="OHT52287.1"/>
    </source>
</evidence>
<comment type="caution">
    <text evidence="2">The sequence shown here is derived from an EMBL/GenBank/DDBJ whole genome shotgun (WGS) entry which is preliminary data.</text>
</comment>
<dbReference type="Proteomes" id="UP000180113">
    <property type="component" value="Unassembled WGS sequence"/>
</dbReference>
<dbReference type="AlphaFoldDB" id="A0AB73N8N6"/>
<name>A0AB73N8N6_MYCCH</name>
<feature type="chain" id="PRO_5044494023" description="Metallopeptidase DUF4344" evidence="1">
    <location>
        <begin position="27"/>
        <end position="272"/>
    </location>
</feature>
<organism evidence="2 3">
    <name type="scientific">Mycobacteroides chelonae</name>
    <name type="common">Mycobacterium chelonae</name>
    <dbReference type="NCBI Taxonomy" id="1774"/>
    <lineage>
        <taxon>Bacteria</taxon>
        <taxon>Bacillati</taxon>
        <taxon>Actinomycetota</taxon>
        <taxon>Actinomycetes</taxon>
        <taxon>Mycobacteriales</taxon>
        <taxon>Mycobacteriaceae</taxon>
        <taxon>Mycobacteroides</taxon>
    </lineage>
</organism>
<dbReference type="InterPro" id="IPR025644">
    <property type="entry name" value="DUF4344"/>
</dbReference>
<protein>
    <recommendedName>
        <fullName evidence="4">Metallopeptidase DUF4344</fullName>
    </recommendedName>
</protein>
<feature type="signal peptide" evidence="1">
    <location>
        <begin position="1"/>
        <end position="26"/>
    </location>
</feature>
<dbReference type="EMBL" id="MLHW01000009">
    <property type="protein sequence ID" value="OHT52287.1"/>
    <property type="molecule type" value="Genomic_DNA"/>
</dbReference>
<evidence type="ECO:0000313" key="3">
    <source>
        <dbReference type="Proteomes" id="UP000180113"/>
    </source>
</evidence>
<reference evidence="2 3" key="1">
    <citation type="submission" date="2016-10" db="EMBL/GenBank/DDBJ databases">
        <title>Evaluation of Human, Animal and Environmental Mycobacterium chelonae Isolates by Core Genome Phylogenomic Analysis, Targeted Gene Comparison, and Anti-microbial Susceptibility Patterns: A Tale of Mistaken Identities.</title>
        <authorList>
            <person name="Fogelson S.B."/>
            <person name="Camus A.C."/>
            <person name="Lorenz W."/>
            <person name="Vasireddy R."/>
            <person name="Vasireddy S."/>
            <person name="Smith T."/>
            <person name="Brown-Elliott B.A."/>
            <person name="Wallace R.J.Jr."/>
            <person name="Hasan N.A."/>
            <person name="Reischl U."/>
            <person name="Sanchez S."/>
        </authorList>
    </citation>
    <scope>NUCLEOTIDE SEQUENCE [LARGE SCALE GENOMIC DNA]</scope>
    <source>
        <strain evidence="2 3">42895</strain>
    </source>
</reference>
<gene>
    <name evidence="2" type="ORF">BKG62_08870</name>
</gene>
<proteinExistence type="predicted"/>
<dbReference type="Pfam" id="PF14247">
    <property type="entry name" value="DUF4344"/>
    <property type="match status" value="1"/>
</dbReference>
<accession>A0AB73N8N6</accession>
<keyword evidence="1" id="KW-0732">Signal</keyword>
<evidence type="ECO:0008006" key="4">
    <source>
        <dbReference type="Google" id="ProtNLM"/>
    </source>
</evidence>
<dbReference type="PROSITE" id="PS51257">
    <property type="entry name" value="PROKAR_LIPOPROTEIN"/>
    <property type="match status" value="1"/>
</dbReference>